<evidence type="ECO:0000256" key="3">
    <source>
        <dbReference type="ARBA" id="ARBA00023180"/>
    </source>
</evidence>
<feature type="non-terminal residue" evidence="6">
    <location>
        <position position="1"/>
    </location>
</feature>
<dbReference type="PANTHER" id="PTHR23199">
    <property type="entry name" value="NEUROTROPHIN 1-RELATED"/>
    <property type="match status" value="1"/>
</dbReference>
<feature type="chain" id="PRO_5046572244" description="Spaetzle domain-containing protein" evidence="4">
    <location>
        <begin position="24"/>
        <end position="215"/>
    </location>
</feature>
<protein>
    <recommendedName>
        <fullName evidence="5">Spaetzle domain-containing protein</fullName>
    </recommendedName>
</protein>
<dbReference type="InterPro" id="IPR029034">
    <property type="entry name" value="Cystine-knot_cytokine"/>
</dbReference>
<keyword evidence="7" id="KW-1185">Reference proteome</keyword>
<evidence type="ECO:0000313" key="7">
    <source>
        <dbReference type="Proteomes" id="UP000837857"/>
    </source>
</evidence>
<feature type="domain" description="Spaetzle" evidence="5">
    <location>
        <begin position="116"/>
        <end position="209"/>
    </location>
</feature>
<evidence type="ECO:0000256" key="4">
    <source>
        <dbReference type="SAM" id="SignalP"/>
    </source>
</evidence>
<gene>
    <name evidence="6" type="ORF">IPOD504_LOCUS15278</name>
</gene>
<keyword evidence="2" id="KW-1015">Disulfide bond</keyword>
<name>A0ABN8J6V4_9NEOP</name>
<keyword evidence="3" id="KW-0325">Glycoprotein</keyword>
<evidence type="ECO:0000313" key="6">
    <source>
        <dbReference type="EMBL" id="CAH2071809.1"/>
    </source>
</evidence>
<feature type="signal peptide" evidence="4">
    <location>
        <begin position="1"/>
        <end position="23"/>
    </location>
</feature>
<evidence type="ECO:0000256" key="2">
    <source>
        <dbReference type="ARBA" id="ARBA00023157"/>
    </source>
</evidence>
<dbReference type="InterPro" id="IPR052444">
    <property type="entry name" value="Spz/Toll_ligand-like"/>
</dbReference>
<dbReference type="Pfam" id="PF16077">
    <property type="entry name" value="Spaetzle"/>
    <property type="match status" value="1"/>
</dbReference>
<evidence type="ECO:0000259" key="5">
    <source>
        <dbReference type="Pfam" id="PF16077"/>
    </source>
</evidence>
<dbReference type="PANTHER" id="PTHR23199:SF12">
    <property type="entry name" value="NEUROTROPHIN 1-RELATED"/>
    <property type="match status" value="1"/>
</dbReference>
<keyword evidence="1 4" id="KW-0732">Signal</keyword>
<sequence length="215" mass="24774">MARLYRCGIWILLILLLSNNCEAIRTRHHTFRRTRSAQRSDSRSKDSVVFPGMSFKPKIPKECEKIGICDQLPEYPESHVEQLVNELLRTNSTKFNVDELELQIAQRFGEDEKNLELCRSNETLLNPKAAKDANNKWHYVINKVLGVVQSFRVDICDQSSTECNTVAHFARGNKARCKQKFILRNMVAIDYNGKLIEKNFLIPSCCSCVYEVTTL</sequence>
<dbReference type="Proteomes" id="UP000837857">
    <property type="component" value="Chromosome 6"/>
</dbReference>
<organism evidence="6 7">
    <name type="scientific">Iphiclides podalirius</name>
    <name type="common">scarce swallowtail</name>
    <dbReference type="NCBI Taxonomy" id="110791"/>
    <lineage>
        <taxon>Eukaryota</taxon>
        <taxon>Metazoa</taxon>
        <taxon>Ecdysozoa</taxon>
        <taxon>Arthropoda</taxon>
        <taxon>Hexapoda</taxon>
        <taxon>Insecta</taxon>
        <taxon>Pterygota</taxon>
        <taxon>Neoptera</taxon>
        <taxon>Endopterygota</taxon>
        <taxon>Lepidoptera</taxon>
        <taxon>Glossata</taxon>
        <taxon>Ditrysia</taxon>
        <taxon>Papilionoidea</taxon>
        <taxon>Papilionidae</taxon>
        <taxon>Papilioninae</taxon>
        <taxon>Iphiclides</taxon>
    </lineage>
</organism>
<dbReference type="SUPFAM" id="SSF57501">
    <property type="entry name" value="Cystine-knot cytokines"/>
    <property type="match status" value="1"/>
</dbReference>
<dbReference type="Gene3D" id="2.10.90.10">
    <property type="entry name" value="Cystine-knot cytokines"/>
    <property type="match status" value="1"/>
</dbReference>
<dbReference type="InterPro" id="IPR032104">
    <property type="entry name" value="Spaetzle"/>
</dbReference>
<proteinExistence type="predicted"/>
<dbReference type="EMBL" id="OW152818">
    <property type="protein sequence ID" value="CAH2071809.1"/>
    <property type="molecule type" value="Genomic_DNA"/>
</dbReference>
<reference evidence="6" key="1">
    <citation type="submission" date="2022-03" db="EMBL/GenBank/DDBJ databases">
        <authorList>
            <person name="Martin H S."/>
        </authorList>
    </citation>
    <scope>NUCLEOTIDE SEQUENCE</scope>
</reference>
<evidence type="ECO:0000256" key="1">
    <source>
        <dbReference type="ARBA" id="ARBA00022729"/>
    </source>
</evidence>
<accession>A0ABN8J6V4</accession>